<dbReference type="InterPro" id="IPR026846">
    <property type="entry name" value="Nse2(Mms21)"/>
</dbReference>
<dbReference type="GO" id="GO:0016925">
    <property type="term" value="P:protein sumoylation"/>
    <property type="evidence" value="ECO:0007669"/>
    <property type="project" value="UniProtKB-UniPathway"/>
</dbReference>
<evidence type="ECO:0000256" key="11">
    <source>
        <dbReference type="ARBA" id="ARBA00031731"/>
    </source>
</evidence>
<keyword evidence="9" id="KW-0862">Zinc</keyword>
<dbReference type="SUPFAM" id="SSF57850">
    <property type="entry name" value="RING/U-box"/>
    <property type="match status" value="1"/>
</dbReference>
<evidence type="ECO:0000256" key="8">
    <source>
        <dbReference type="ARBA" id="ARBA00022786"/>
    </source>
</evidence>
<evidence type="ECO:0000313" key="16">
    <source>
        <dbReference type="Proteomes" id="UP000677054"/>
    </source>
</evidence>
<sequence length="214" mass="24087">MENDSAVLKSINEILDSAITSLNPVITYLEGDERNKAVKNLQSAMKHAITSEQNLKTHVTVIKSLQAELKNDPSIDIPKRYNSMMKSVGRKVPKLKEHGKMTNFDEALKSLLRDRQEVVQESLNAEEGSDEEIVMTQSEMPSIDPFSGLTMTDPVRNIICSHIYDRSSVIDVLKRNPQVRCPIPGCGNKKFITLESVVPDNQVKKHLQKMKSQK</sequence>
<organism evidence="15">
    <name type="scientific">Darwinula stevensoni</name>
    <dbReference type="NCBI Taxonomy" id="69355"/>
    <lineage>
        <taxon>Eukaryota</taxon>
        <taxon>Metazoa</taxon>
        <taxon>Ecdysozoa</taxon>
        <taxon>Arthropoda</taxon>
        <taxon>Crustacea</taxon>
        <taxon>Oligostraca</taxon>
        <taxon>Ostracoda</taxon>
        <taxon>Podocopa</taxon>
        <taxon>Podocopida</taxon>
        <taxon>Darwinulocopina</taxon>
        <taxon>Darwinuloidea</taxon>
        <taxon>Darwinulidae</taxon>
        <taxon>Darwinula</taxon>
    </lineage>
</organism>
<keyword evidence="8" id="KW-0833">Ubl conjugation pathway</keyword>
<dbReference type="InterPro" id="IPR013083">
    <property type="entry name" value="Znf_RING/FYVE/PHD"/>
</dbReference>
<keyword evidence="7 13" id="KW-0863">Zinc-finger</keyword>
<evidence type="ECO:0000256" key="6">
    <source>
        <dbReference type="ARBA" id="ARBA00022723"/>
    </source>
</evidence>
<evidence type="ECO:0000256" key="9">
    <source>
        <dbReference type="ARBA" id="ARBA00022833"/>
    </source>
</evidence>
<dbReference type="CDD" id="cd16651">
    <property type="entry name" value="SPL-RING_NSE2"/>
    <property type="match status" value="1"/>
</dbReference>
<protein>
    <recommendedName>
        <fullName evidence="4">E3 SUMO-protein ligase NSE2</fullName>
    </recommendedName>
    <alternativeName>
        <fullName evidence="11">E3 SUMO-protein transferase NSE2</fullName>
    </alternativeName>
    <alternativeName>
        <fullName evidence="12">Non-structural maintenance of chromosomes element 2 homolog</fullName>
    </alternativeName>
</protein>
<evidence type="ECO:0000256" key="1">
    <source>
        <dbReference type="ARBA" id="ARBA00004123"/>
    </source>
</evidence>
<keyword evidence="5" id="KW-0808">Transferase</keyword>
<dbReference type="GO" id="GO:0000724">
    <property type="term" value="P:double-strand break repair via homologous recombination"/>
    <property type="evidence" value="ECO:0007669"/>
    <property type="project" value="InterPro"/>
</dbReference>
<comment type="pathway">
    <text evidence="2">Protein modification; protein sumoylation.</text>
</comment>
<name>A0A7R8X8S8_9CRUS</name>
<evidence type="ECO:0000256" key="10">
    <source>
        <dbReference type="ARBA" id="ARBA00023242"/>
    </source>
</evidence>
<dbReference type="Proteomes" id="UP000677054">
    <property type="component" value="Unassembled WGS sequence"/>
</dbReference>
<dbReference type="PANTHER" id="PTHR21330:SF1">
    <property type="entry name" value="E3 SUMO-PROTEIN LIGASE NSE2"/>
    <property type="match status" value="1"/>
</dbReference>
<dbReference type="OrthoDB" id="6352489at2759"/>
<keyword evidence="10" id="KW-0539">Nucleus</keyword>
<dbReference type="EMBL" id="LR900290">
    <property type="protein sequence ID" value="CAD7245071.1"/>
    <property type="molecule type" value="Genomic_DNA"/>
</dbReference>
<dbReference type="PROSITE" id="PS51044">
    <property type="entry name" value="ZF_SP_RING"/>
    <property type="match status" value="1"/>
</dbReference>
<dbReference type="EMBL" id="CAJPEV010000773">
    <property type="protein sequence ID" value="CAG0888408.1"/>
    <property type="molecule type" value="Genomic_DNA"/>
</dbReference>
<dbReference type="Pfam" id="PF11789">
    <property type="entry name" value="zf-Nse"/>
    <property type="match status" value="1"/>
</dbReference>
<dbReference type="PANTHER" id="PTHR21330">
    <property type="entry name" value="E3 SUMO-PROTEIN LIGASE NSE2"/>
    <property type="match status" value="1"/>
</dbReference>
<feature type="domain" description="SP-RING-type" evidence="14">
    <location>
        <begin position="129"/>
        <end position="212"/>
    </location>
</feature>
<evidence type="ECO:0000313" key="15">
    <source>
        <dbReference type="EMBL" id="CAD7245071.1"/>
    </source>
</evidence>
<evidence type="ECO:0000256" key="4">
    <source>
        <dbReference type="ARBA" id="ARBA00020923"/>
    </source>
</evidence>
<proteinExistence type="inferred from homology"/>
<reference evidence="15" key="1">
    <citation type="submission" date="2020-11" db="EMBL/GenBank/DDBJ databases">
        <authorList>
            <person name="Tran Van P."/>
        </authorList>
    </citation>
    <scope>NUCLEOTIDE SEQUENCE</scope>
</reference>
<evidence type="ECO:0000256" key="12">
    <source>
        <dbReference type="ARBA" id="ARBA00032533"/>
    </source>
</evidence>
<dbReference type="GO" id="GO:0030915">
    <property type="term" value="C:Smc5-Smc6 complex"/>
    <property type="evidence" value="ECO:0007669"/>
    <property type="project" value="InterPro"/>
</dbReference>
<evidence type="ECO:0000256" key="2">
    <source>
        <dbReference type="ARBA" id="ARBA00004718"/>
    </source>
</evidence>
<dbReference type="GO" id="GO:0005634">
    <property type="term" value="C:nucleus"/>
    <property type="evidence" value="ECO:0007669"/>
    <property type="project" value="UniProtKB-SubCell"/>
</dbReference>
<accession>A0A7R8X8S8</accession>
<evidence type="ECO:0000256" key="7">
    <source>
        <dbReference type="ARBA" id="ARBA00022771"/>
    </source>
</evidence>
<evidence type="ECO:0000256" key="13">
    <source>
        <dbReference type="PROSITE-ProRule" id="PRU00452"/>
    </source>
</evidence>
<dbReference type="GO" id="GO:0008270">
    <property type="term" value="F:zinc ion binding"/>
    <property type="evidence" value="ECO:0007669"/>
    <property type="project" value="UniProtKB-KW"/>
</dbReference>
<evidence type="ECO:0000259" key="14">
    <source>
        <dbReference type="PROSITE" id="PS51044"/>
    </source>
</evidence>
<keyword evidence="6" id="KW-0479">Metal-binding</keyword>
<comment type="similarity">
    <text evidence="3">Belongs to the NSE2 family.</text>
</comment>
<evidence type="ECO:0000256" key="5">
    <source>
        <dbReference type="ARBA" id="ARBA00022679"/>
    </source>
</evidence>
<dbReference type="AlphaFoldDB" id="A0A7R8X8S8"/>
<gene>
    <name evidence="15" type="ORF">DSTB1V02_LOCUS4949</name>
</gene>
<dbReference type="InterPro" id="IPR004181">
    <property type="entry name" value="Znf_MIZ"/>
</dbReference>
<comment type="subcellular location">
    <subcellularLocation>
        <location evidence="1">Nucleus</location>
    </subcellularLocation>
</comment>
<evidence type="ECO:0000256" key="3">
    <source>
        <dbReference type="ARBA" id="ARBA00008212"/>
    </source>
</evidence>
<dbReference type="UniPathway" id="UPA00886"/>
<dbReference type="GO" id="GO:0061665">
    <property type="term" value="F:SUMO ligase activity"/>
    <property type="evidence" value="ECO:0007669"/>
    <property type="project" value="TreeGrafter"/>
</dbReference>
<keyword evidence="16" id="KW-1185">Reference proteome</keyword>
<dbReference type="Gene3D" id="3.30.40.10">
    <property type="entry name" value="Zinc/RING finger domain, C3HC4 (zinc finger)"/>
    <property type="match status" value="1"/>
</dbReference>